<dbReference type="Gramene" id="novel_model_1033_5bd9a17a">
    <property type="protein sequence ID" value="cds.novel_model_1033_5bd9a17a"/>
    <property type="gene ID" value="novel_gene_582_5bd9a17a"/>
</dbReference>
<evidence type="ECO:0000313" key="1">
    <source>
        <dbReference type="EnsemblPlants" id="cds.novel_model_786_5bd9a17a"/>
    </source>
</evidence>
<dbReference type="EnsemblPlants" id="novel_model_786_5bd9a17a">
    <property type="protein sequence ID" value="cds.novel_model_786_5bd9a17a"/>
    <property type="gene ID" value="novel_gene_440_5bd9a17a"/>
</dbReference>
<accession>A0A803QSZ8</accession>
<dbReference type="EMBL" id="UZAU01000147">
    <property type="status" value="NOT_ANNOTATED_CDS"/>
    <property type="molecule type" value="Genomic_DNA"/>
</dbReference>
<organism evidence="1 2">
    <name type="scientific">Cannabis sativa</name>
    <name type="common">Hemp</name>
    <name type="synonym">Marijuana</name>
    <dbReference type="NCBI Taxonomy" id="3483"/>
    <lineage>
        <taxon>Eukaryota</taxon>
        <taxon>Viridiplantae</taxon>
        <taxon>Streptophyta</taxon>
        <taxon>Embryophyta</taxon>
        <taxon>Tracheophyta</taxon>
        <taxon>Spermatophyta</taxon>
        <taxon>Magnoliopsida</taxon>
        <taxon>eudicotyledons</taxon>
        <taxon>Gunneridae</taxon>
        <taxon>Pentapetalae</taxon>
        <taxon>rosids</taxon>
        <taxon>fabids</taxon>
        <taxon>Rosales</taxon>
        <taxon>Cannabaceae</taxon>
        <taxon>Cannabis</taxon>
    </lineage>
</organism>
<keyword evidence="2" id="KW-1185">Reference proteome</keyword>
<dbReference type="EMBL" id="UZAU01000138">
    <property type="status" value="NOT_ANNOTATED_CDS"/>
    <property type="molecule type" value="Genomic_DNA"/>
</dbReference>
<dbReference type="Gramene" id="novel_model_786_5bd9a17a">
    <property type="protein sequence ID" value="cds.novel_model_786_5bd9a17a"/>
    <property type="gene ID" value="novel_gene_440_5bd9a17a"/>
</dbReference>
<name>A0A803RBZ4_CANSA</name>
<dbReference type="Gramene" id="novel_model_704_5bd9a17a">
    <property type="protein sequence ID" value="cds.novel_model_704_5bd9a17a"/>
    <property type="gene ID" value="novel_gene_386_5bd9a17a"/>
</dbReference>
<dbReference type="AlphaFoldDB" id="A0A803RBZ4"/>
<accession>A0A803RBZ4</accession>
<dbReference type="EnsemblPlants" id="novel_model_704_5bd9a17a">
    <property type="protein sequence ID" value="cds.novel_model_704_5bd9a17a"/>
    <property type="gene ID" value="novel_gene_386_5bd9a17a"/>
</dbReference>
<reference evidence="1 2" key="1">
    <citation type="submission" date="2018-11" db="EMBL/GenBank/DDBJ databases">
        <authorList>
            <person name="Grassa J C."/>
        </authorList>
    </citation>
    <scope>NUCLEOTIDE SEQUENCE [LARGE SCALE GENOMIC DNA]</scope>
</reference>
<accession>A0A803RAH5</accession>
<protein>
    <submittedName>
        <fullName evidence="1">Uncharacterized protein</fullName>
    </submittedName>
</protein>
<reference evidence="1" key="2">
    <citation type="submission" date="2021-03" db="UniProtKB">
        <authorList>
            <consortium name="EnsemblPlants"/>
        </authorList>
    </citation>
    <scope>IDENTIFICATION</scope>
</reference>
<sequence length="79" mass="8485">MFPNTVAPAPIKTPSPILGCLSPPIFPVPPRVTWWRIETLLPITAVSPTTTPVAWSNRIPFPIFAAGCMSTAKTSAILE</sequence>
<evidence type="ECO:0000313" key="2">
    <source>
        <dbReference type="Proteomes" id="UP000596661"/>
    </source>
</evidence>
<proteinExistence type="predicted"/>
<dbReference type="Proteomes" id="UP000596661">
    <property type="component" value="Chromosome 2"/>
</dbReference>
<dbReference type="EnsemblPlants" id="novel_model_1033_5bd9a17a">
    <property type="protein sequence ID" value="cds.novel_model_1033_5bd9a17a"/>
    <property type="gene ID" value="novel_gene_582_5bd9a17a"/>
</dbReference>
<dbReference type="EMBL" id="UZAU01000171">
    <property type="status" value="NOT_ANNOTATED_CDS"/>
    <property type="molecule type" value="Genomic_DNA"/>
</dbReference>